<dbReference type="OrthoDB" id="7185309at2"/>
<dbReference type="SUPFAM" id="SSF160387">
    <property type="entry name" value="NosL/MerB-like"/>
    <property type="match status" value="1"/>
</dbReference>
<keyword evidence="1" id="KW-0456">Lyase</keyword>
<dbReference type="EMBL" id="FOZZ01000002">
    <property type="protein sequence ID" value="SFS52483.1"/>
    <property type="molecule type" value="Genomic_DNA"/>
</dbReference>
<dbReference type="GO" id="GO:0018836">
    <property type="term" value="F:alkylmercury lyase activity"/>
    <property type="evidence" value="ECO:0007669"/>
    <property type="project" value="InterPro"/>
</dbReference>
<dbReference type="InterPro" id="IPR053717">
    <property type="entry name" value="MerB_lyase_sf"/>
</dbReference>
<gene>
    <name evidence="1" type="ORF">SAMN05660206_102369</name>
</gene>
<reference evidence="1 2" key="1">
    <citation type="submission" date="2016-10" db="EMBL/GenBank/DDBJ databases">
        <authorList>
            <person name="de Groot N.N."/>
        </authorList>
    </citation>
    <scope>NUCLEOTIDE SEQUENCE [LARGE SCALE GENOMIC DNA]</scope>
    <source>
        <strain evidence="1 2">DSM 22789</strain>
    </source>
</reference>
<name>A0A1I6QJ25_9SPHI</name>
<keyword evidence="2" id="KW-1185">Reference proteome</keyword>
<dbReference type="STRING" id="683125.SAMN05660206_102369"/>
<proteinExistence type="predicted"/>
<dbReference type="InterPro" id="IPR004927">
    <property type="entry name" value="MerB"/>
</dbReference>
<dbReference type="Proteomes" id="UP000198785">
    <property type="component" value="Unassembled WGS sequence"/>
</dbReference>
<accession>A0A1I6QJ25</accession>
<sequence length="226" mass="26402">MITNSNLHYSIIRGIIDNGFAPSVDDLAETLKADKEEIIKGLYDLQEYHGVVLHPNEPKVWVIHPFSLAPTNFYVKSSKGEWWGNCAWCSLGVVALLKDDVKITTTVGAETKQIEINIINGEIQEKNYYIHFPIPMKNAWDNVIYTCSNMLIFENEQQVDEWTKKHNIPKGDIQPIEKIWNFSKKWYGNHLNPEWTKWTIEEAKQIFREFELENKIWDLGSSNERF</sequence>
<evidence type="ECO:0000313" key="1">
    <source>
        <dbReference type="EMBL" id="SFS52483.1"/>
    </source>
</evidence>
<dbReference type="RefSeq" id="WP_093363897.1">
    <property type="nucleotide sequence ID" value="NZ_FOZZ01000002.1"/>
</dbReference>
<protein>
    <submittedName>
        <fullName evidence="1">Alkylmercury lyase</fullName>
    </submittedName>
</protein>
<organism evidence="1 2">
    <name type="scientific">Sphingobacterium wenxiniae</name>
    <dbReference type="NCBI Taxonomy" id="683125"/>
    <lineage>
        <taxon>Bacteria</taxon>
        <taxon>Pseudomonadati</taxon>
        <taxon>Bacteroidota</taxon>
        <taxon>Sphingobacteriia</taxon>
        <taxon>Sphingobacteriales</taxon>
        <taxon>Sphingobacteriaceae</taxon>
        <taxon>Sphingobacterium</taxon>
    </lineage>
</organism>
<dbReference type="Pfam" id="PF03243">
    <property type="entry name" value="MerB"/>
    <property type="match status" value="1"/>
</dbReference>
<dbReference type="AlphaFoldDB" id="A0A1I6QJ25"/>
<dbReference type="Gene3D" id="3.30.450.410">
    <property type="match status" value="1"/>
</dbReference>
<evidence type="ECO:0000313" key="2">
    <source>
        <dbReference type="Proteomes" id="UP000198785"/>
    </source>
</evidence>